<dbReference type="Pfam" id="PF25437">
    <property type="entry name" value="BRWD1_N"/>
    <property type="match status" value="1"/>
</dbReference>
<dbReference type="InterPro" id="IPR057452">
    <property type="entry name" value="BRWD/PHIP_N"/>
</dbReference>
<dbReference type="EMBL" id="KK853270">
    <property type="protein sequence ID" value="KDR09152.1"/>
    <property type="molecule type" value="Genomic_DNA"/>
</dbReference>
<name>A0A067QU25_ZOONE</name>
<keyword evidence="3" id="KW-1185">Reference proteome</keyword>
<evidence type="ECO:0000259" key="1">
    <source>
        <dbReference type="Pfam" id="PF25437"/>
    </source>
</evidence>
<dbReference type="AlphaFoldDB" id="A0A067QU25"/>
<dbReference type="Proteomes" id="UP000027135">
    <property type="component" value="Unassembled WGS sequence"/>
</dbReference>
<protein>
    <recommendedName>
        <fullName evidence="1">BRWD/PHIP N-terminal domain-containing protein</fullName>
    </recommendedName>
</protein>
<organism evidence="2 3">
    <name type="scientific">Zootermopsis nevadensis</name>
    <name type="common">Dampwood termite</name>
    <dbReference type="NCBI Taxonomy" id="136037"/>
    <lineage>
        <taxon>Eukaryota</taxon>
        <taxon>Metazoa</taxon>
        <taxon>Ecdysozoa</taxon>
        <taxon>Arthropoda</taxon>
        <taxon>Hexapoda</taxon>
        <taxon>Insecta</taxon>
        <taxon>Pterygota</taxon>
        <taxon>Neoptera</taxon>
        <taxon>Polyneoptera</taxon>
        <taxon>Dictyoptera</taxon>
        <taxon>Blattodea</taxon>
        <taxon>Blattoidea</taxon>
        <taxon>Termitoidae</taxon>
        <taxon>Termopsidae</taxon>
        <taxon>Zootermopsis</taxon>
    </lineage>
</organism>
<reference evidence="2 3" key="1">
    <citation type="journal article" date="2014" name="Nat. Commun.">
        <title>Molecular traces of alternative social organization in a termite genome.</title>
        <authorList>
            <person name="Terrapon N."/>
            <person name="Li C."/>
            <person name="Robertson H.M."/>
            <person name="Ji L."/>
            <person name="Meng X."/>
            <person name="Booth W."/>
            <person name="Chen Z."/>
            <person name="Childers C.P."/>
            <person name="Glastad K.M."/>
            <person name="Gokhale K."/>
            <person name="Gowin J."/>
            <person name="Gronenberg W."/>
            <person name="Hermansen R.A."/>
            <person name="Hu H."/>
            <person name="Hunt B.G."/>
            <person name="Huylmans A.K."/>
            <person name="Khalil S.M."/>
            <person name="Mitchell R.D."/>
            <person name="Munoz-Torres M.C."/>
            <person name="Mustard J.A."/>
            <person name="Pan H."/>
            <person name="Reese J.T."/>
            <person name="Scharf M.E."/>
            <person name="Sun F."/>
            <person name="Vogel H."/>
            <person name="Xiao J."/>
            <person name="Yang W."/>
            <person name="Yang Z."/>
            <person name="Yang Z."/>
            <person name="Zhou J."/>
            <person name="Zhu J."/>
            <person name="Brent C.S."/>
            <person name="Elsik C.G."/>
            <person name="Goodisman M.A."/>
            <person name="Liberles D.A."/>
            <person name="Roe R.M."/>
            <person name="Vargo E.L."/>
            <person name="Vilcinskas A."/>
            <person name="Wang J."/>
            <person name="Bornberg-Bauer E."/>
            <person name="Korb J."/>
            <person name="Zhang G."/>
            <person name="Liebig J."/>
        </authorList>
    </citation>
    <scope>NUCLEOTIDE SEQUENCE [LARGE SCALE GENOMIC DNA]</scope>
    <source>
        <tissue evidence="2">Whole organism</tissue>
    </source>
</reference>
<feature type="domain" description="BRWD/PHIP N-terminal" evidence="1">
    <location>
        <begin position="6"/>
        <end position="44"/>
    </location>
</feature>
<gene>
    <name evidence="2" type="ORF">L798_01268</name>
</gene>
<dbReference type="InParanoid" id="A0A067QU25"/>
<sequence length="55" mass="6093">MDIGVSNNQTSVTAELYFLIAKFLTAGPCQETANVLKRELENSKVSIEFDVQLCL</sequence>
<evidence type="ECO:0000313" key="3">
    <source>
        <dbReference type="Proteomes" id="UP000027135"/>
    </source>
</evidence>
<dbReference type="STRING" id="136037.A0A067QU25"/>
<proteinExistence type="predicted"/>
<evidence type="ECO:0000313" key="2">
    <source>
        <dbReference type="EMBL" id="KDR09152.1"/>
    </source>
</evidence>
<accession>A0A067QU25</accession>